<proteinExistence type="inferred from homology"/>
<keyword evidence="5" id="KW-0479">Metal-binding</keyword>
<dbReference type="Gene3D" id="1.10.600.10">
    <property type="entry name" value="Farnesyl Diphosphate Synthase"/>
    <property type="match status" value="1"/>
</dbReference>
<dbReference type="SFLD" id="SFLDS00005">
    <property type="entry name" value="Isoprenoid_Synthase_Type_I"/>
    <property type="match status" value="1"/>
</dbReference>
<dbReference type="Proteomes" id="UP001059836">
    <property type="component" value="Chromosome"/>
</dbReference>
<gene>
    <name evidence="8" type="ORF">GII31_06825</name>
</gene>
<comment type="cofactor">
    <cofactor evidence="1">
        <name>Mg(2+)</name>
        <dbReference type="ChEBI" id="CHEBI:18420"/>
    </cofactor>
</comment>
<dbReference type="PROSITE" id="PS00723">
    <property type="entry name" value="POLYPRENYL_SYNTHASE_1"/>
    <property type="match status" value="1"/>
</dbReference>
<protein>
    <submittedName>
        <fullName evidence="8">Polyprenyl synthetase family protein</fullName>
    </submittedName>
</protein>
<dbReference type="PANTHER" id="PTHR12001">
    <property type="entry name" value="GERANYLGERANYL PYROPHOSPHATE SYNTHASE"/>
    <property type="match status" value="1"/>
</dbReference>
<evidence type="ECO:0000256" key="6">
    <source>
        <dbReference type="ARBA" id="ARBA00022842"/>
    </source>
</evidence>
<dbReference type="InterPro" id="IPR000092">
    <property type="entry name" value="Polyprenyl_synt"/>
</dbReference>
<comment type="pathway">
    <text evidence="2">Isoprenoid biosynthesis.</text>
</comment>
<evidence type="ECO:0000256" key="4">
    <source>
        <dbReference type="ARBA" id="ARBA00022679"/>
    </source>
</evidence>
<name>A0ABX6IG87_9ACTN</name>
<dbReference type="EMBL" id="CP045809">
    <property type="protein sequence ID" value="QHN34652.1"/>
    <property type="molecule type" value="Genomic_DNA"/>
</dbReference>
<keyword evidence="6" id="KW-0460">Magnesium</keyword>
<reference evidence="8" key="1">
    <citation type="journal article" date="2021" name="Nat. Microbiol.">
        <title>Cocultivation of an ultrasmall environmental parasitic bacterium with lytic ability against bacteria associated with wastewater foams.</title>
        <authorList>
            <person name="Batinovic S."/>
            <person name="Rose J.J.A."/>
            <person name="Ratcliffe J."/>
            <person name="Seviour R.J."/>
            <person name="Petrovski S."/>
        </authorList>
    </citation>
    <scope>NUCLEOTIDE SEQUENCE</scope>
    <source>
        <strain evidence="8">CON9</strain>
    </source>
</reference>
<keyword evidence="4 7" id="KW-0808">Transferase</keyword>
<dbReference type="InterPro" id="IPR033749">
    <property type="entry name" value="Polyprenyl_synt_CS"/>
</dbReference>
<dbReference type="PANTHER" id="PTHR12001:SF85">
    <property type="entry name" value="SHORT CHAIN ISOPRENYL DIPHOSPHATE SYNTHASE"/>
    <property type="match status" value="1"/>
</dbReference>
<keyword evidence="9" id="KW-1185">Reference proteome</keyword>
<dbReference type="InterPro" id="IPR008949">
    <property type="entry name" value="Isoprenoid_synthase_dom_sf"/>
</dbReference>
<comment type="similarity">
    <text evidence="3 7">Belongs to the FPP/GGPP synthase family.</text>
</comment>
<evidence type="ECO:0000256" key="5">
    <source>
        <dbReference type="ARBA" id="ARBA00022723"/>
    </source>
</evidence>
<dbReference type="SUPFAM" id="SSF48576">
    <property type="entry name" value="Terpenoid synthases"/>
    <property type="match status" value="1"/>
</dbReference>
<evidence type="ECO:0000256" key="1">
    <source>
        <dbReference type="ARBA" id="ARBA00001946"/>
    </source>
</evidence>
<dbReference type="Pfam" id="PF00348">
    <property type="entry name" value="polyprenyl_synt"/>
    <property type="match status" value="1"/>
</dbReference>
<evidence type="ECO:0000313" key="9">
    <source>
        <dbReference type="Proteomes" id="UP001059836"/>
    </source>
</evidence>
<sequence>MPFRIQIRFRDEASEVSTSSDIDRITRELQGRIADYQDHFSRVFAQYFEDLQRNFDGPAESRFTARSLELLGHLSLRGGKRQRVAFLYEAARLVTAEPVPGLDEAALSIELLQTHLLVHDDIIDDAPTRRGGPSTYYAYREEFPQHPQTALGLALLAGDLAAFLSLQVLLDSGLPVALRHALVDVQTRAAAATFVGQMFDLERDFPQIPSEELLNSVSDYKASRSSALAPIQLGLLVAGEDPVEHAETLRRYALMFGISGQMCDDYLSLFGDERVTGKPNTADVRDGRRTYAIRAVLATATETERVRIESILGRPDCTAADIDCLRDIAQHHRVDRELRSKMHRYAELACREAAGWRDCWHDDAVTFFERVPVWGVERTL</sequence>
<evidence type="ECO:0000256" key="3">
    <source>
        <dbReference type="ARBA" id="ARBA00006706"/>
    </source>
</evidence>
<evidence type="ECO:0000313" key="8">
    <source>
        <dbReference type="EMBL" id="QHN34652.1"/>
    </source>
</evidence>
<accession>A0ABX6IG87</accession>
<evidence type="ECO:0000256" key="2">
    <source>
        <dbReference type="ARBA" id="ARBA00005128"/>
    </source>
</evidence>
<organism evidence="8 9">
    <name type="scientific">Gordonia pseudamarae</name>
    <dbReference type="NCBI Taxonomy" id="2831662"/>
    <lineage>
        <taxon>Bacteria</taxon>
        <taxon>Bacillati</taxon>
        <taxon>Actinomycetota</taxon>
        <taxon>Actinomycetes</taxon>
        <taxon>Mycobacteriales</taxon>
        <taxon>Gordoniaceae</taxon>
        <taxon>Gordonia</taxon>
    </lineage>
</organism>
<evidence type="ECO:0000256" key="7">
    <source>
        <dbReference type="RuleBase" id="RU004466"/>
    </source>
</evidence>